<organism evidence="6 8">
    <name type="scientific">Leptospira stimsonii</name>
    <dbReference type="NCBI Taxonomy" id="2202203"/>
    <lineage>
        <taxon>Bacteria</taxon>
        <taxon>Pseudomonadati</taxon>
        <taxon>Spirochaetota</taxon>
        <taxon>Spirochaetia</taxon>
        <taxon>Leptospirales</taxon>
        <taxon>Leptospiraceae</taxon>
        <taxon>Leptospira</taxon>
    </lineage>
</organism>
<dbReference type="RefSeq" id="WP_118983479.1">
    <property type="nucleotide sequence ID" value="NZ_QHCS01000007.1"/>
</dbReference>
<dbReference type="InterPro" id="IPR003265">
    <property type="entry name" value="HhH-GPD_domain"/>
</dbReference>
<evidence type="ECO:0000313" key="9">
    <source>
        <dbReference type="Proteomes" id="UP000297422"/>
    </source>
</evidence>
<evidence type="ECO:0000256" key="4">
    <source>
        <dbReference type="ARBA" id="ARBA00023204"/>
    </source>
</evidence>
<evidence type="ECO:0000313" key="7">
    <source>
        <dbReference type="EMBL" id="TGM21823.1"/>
    </source>
</evidence>
<comment type="caution">
    <text evidence="6">The sequence shown here is derived from an EMBL/GenBank/DDBJ whole genome shotgun (WGS) entry which is preliminary data.</text>
</comment>
<dbReference type="Proteomes" id="UP000297422">
    <property type="component" value="Unassembled WGS sequence"/>
</dbReference>
<dbReference type="Gene3D" id="1.10.340.30">
    <property type="entry name" value="Hypothetical protein, domain 2"/>
    <property type="match status" value="1"/>
</dbReference>
<dbReference type="Pfam" id="PF00730">
    <property type="entry name" value="HhH-GPD"/>
    <property type="match status" value="1"/>
</dbReference>
<evidence type="ECO:0000256" key="1">
    <source>
        <dbReference type="ARBA" id="ARBA00000086"/>
    </source>
</evidence>
<evidence type="ECO:0000313" key="6">
    <source>
        <dbReference type="EMBL" id="RHX83706.1"/>
    </source>
</evidence>
<proteinExistence type="predicted"/>
<reference evidence="7" key="2">
    <citation type="submission" date="2018-10" db="EMBL/GenBank/DDBJ databases">
        <authorList>
            <person name="Vincent A.T."/>
            <person name="Schiettekatte O."/>
            <person name="Bourhy P."/>
            <person name="Veyrier F.J."/>
            <person name="Picardeau M."/>
        </authorList>
    </citation>
    <scope>NUCLEOTIDE SEQUENCE</scope>
    <source>
        <strain evidence="7">201702407</strain>
    </source>
</reference>
<dbReference type="EMBL" id="QHCS01000007">
    <property type="protein sequence ID" value="RHX83706.1"/>
    <property type="molecule type" value="Genomic_DNA"/>
</dbReference>
<dbReference type="Gene3D" id="1.10.1670.40">
    <property type="match status" value="1"/>
</dbReference>
<dbReference type="GO" id="GO:0008725">
    <property type="term" value="F:DNA-3-methyladenine glycosylase activity"/>
    <property type="evidence" value="ECO:0007669"/>
    <property type="project" value="TreeGrafter"/>
</dbReference>
<dbReference type="InterPro" id="IPR011257">
    <property type="entry name" value="DNA_glycosylase"/>
</dbReference>
<dbReference type="EMBL" id="RQGT01000009">
    <property type="protein sequence ID" value="TGM21823.1"/>
    <property type="molecule type" value="Genomic_DNA"/>
</dbReference>
<evidence type="ECO:0000313" key="8">
    <source>
        <dbReference type="Proteomes" id="UP000266669"/>
    </source>
</evidence>
<name>A0A4R9L9Q8_9LEPT</name>
<dbReference type="GO" id="GO:0006307">
    <property type="term" value="P:DNA alkylation repair"/>
    <property type="evidence" value="ECO:0007669"/>
    <property type="project" value="TreeGrafter"/>
</dbReference>
<dbReference type="GO" id="GO:0006285">
    <property type="term" value="P:base-excision repair, AP site formation"/>
    <property type="evidence" value="ECO:0007669"/>
    <property type="project" value="TreeGrafter"/>
</dbReference>
<sequence>MTRTFDEDEFYKICDRLFEIDSDLHSIYLKYGYPPFWSRKPNFETLIHIVLEQQVSLASAKAALDKLKKKIGIVTAKKIVLLSDLELRECYFSRQKTVYAKELAKAVLEKQIVISQLKDLPEETIRTRLTAIKGIGNWTVDIYLLMALHRTDIFPIGDLALLQSLKKVKRLPPQTSQERIRKLSEKWEPYRSIATMLFWHSYLEERKRRSKEKTS</sequence>
<feature type="domain" description="HhH-GPD" evidence="5">
    <location>
        <begin position="51"/>
        <end position="203"/>
    </location>
</feature>
<reference evidence="9" key="3">
    <citation type="journal article" date="2019" name="PLoS Negl. Trop. Dis.">
        <title>Revisiting the worldwide diversity of Leptospira species in the environment.</title>
        <authorList>
            <person name="Vincent A.T."/>
            <person name="Schiettekatte O."/>
            <person name="Bourhy P."/>
            <person name="Veyrier F.J."/>
            <person name="Picardeau M."/>
        </authorList>
    </citation>
    <scope>NUCLEOTIDE SEQUENCE [LARGE SCALE GENOMIC DNA]</scope>
    <source>
        <strain evidence="9">201702407</strain>
    </source>
</reference>
<accession>A0A4R9L9Q8</accession>
<reference evidence="6" key="4">
    <citation type="journal article" date="2020" name="Int. J. Syst. Evol. Microbiol.">
        <title>Leptospira yasudae sp. nov. and Leptospira stimsonii sp. nov., two new species of the pathogenic group isolated from environmental sources.</title>
        <authorList>
            <person name="Casanovas-Massana A."/>
            <person name="Hamond C."/>
            <person name="Santos L.A."/>
            <person name="de Oliveira D."/>
            <person name="Hacker K.P."/>
            <person name="Balassiano I."/>
            <person name="Costa F."/>
            <person name="Medeiros M.A."/>
            <person name="Reis M.G."/>
            <person name="Ko A.I."/>
            <person name="Wunder E.A."/>
        </authorList>
    </citation>
    <scope>NUCLEOTIDE SEQUENCE</scope>
    <source>
        <strain evidence="6">AMB6-RJ</strain>
    </source>
</reference>
<dbReference type="PANTHER" id="PTHR43003">
    <property type="entry name" value="DNA-3-METHYLADENINE GLYCOSYLASE"/>
    <property type="match status" value="1"/>
</dbReference>
<dbReference type="GO" id="GO:0005737">
    <property type="term" value="C:cytoplasm"/>
    <property type="evidence" value="ECO:0007669"/>
    <property type="project" value="TreeGrafter"/>
</dbReference>
<dbReference type="GO" id="GO:0032993">
    <property type="term" value="C:protein-DNA complex"/>
    <property type="evidence" value="ECO:0007669"/>
    <property type="project" value="TreeGrafter"/>
</dbReference>
<dbReference type="PANTHER" id="PTHR43003:SF5">
    <property type="entry name" value="DNA-3-METHYLADENINE GLYCOSYLASE"/>
    <property type="match status" value="1"/>
</dbReference>
<dbReference type="SMART" id="SM00478">
    <property type="entry name" value="ENDO3c"/>
    <property type="match status" value="1"/>
</dbReference>
<reference evidence="8" key="1">
    <citation type="submission" date="2018-05" db="EMBL/GenBank/DDBJ databases">
        <title>Leptospira yasudae sp. nov. and Leptospira stimsonii sp. nov., two pathogenic species of the genus Leptospira isolated from environmental sources.</title>
        <authorList>
            <person name="Casanovas-Massana A."/>
            <person name="Hamond C."/>
            <person name="Santos L.A."/>
            <person name="Hacker K.P."/>
            <person name="Balassiano I."/>
            <person name="Medeiros M.A."/>
            <person name="Reis M.G."/>
            <person name="Ko A.I."/>
            <person name="Wunder E.A."/>
        </authorList>
    </citation>
    <scope>NUCLEOTIDE SEQUENCE [LARGE SCALE GENOMIC DNA]</scope>
    <source>
        <strain evidence="8">AMB6-RJ</strain>
    </source>
</reference>
<evidence type="ECO:0000256" key="3">
    <source>
        <dbReference type="ARBA" id="ARBA00022763"/>
    </source>
</evidence>
<keyword evidence="3" id="KW-0227">DNA damage</keyword>
<comment type="catalytic activity">
    <reaction evidence="1">
        <text>Hydrolysis of alkylated DNA, releasing 3-methyladenine, 3-methylguanine, 7-methylguanine and 7-methyladenine.</text>
        <dbReference type="EC" id="3.2.2.21"/>
    </reaction>
</comment>
<dbReference type="GO" id="GO:0032131">
    <property type="term" value="F:alkylated DNA binding"/>
    <property type="evidence" value="ECO:0007669"/>
    <property type="project" value="TreeGrafter"/>
</dbReference>
<protein>
    <recommendedName>
        <fullName evidence="2">DNA-3-methyladenine glycosylase II</fullName>
        <ecNumber evidence="2">3.2.2.21</ecNumber>
    </recommendedName>
</protein>
<dbReference type="SUPFAM" id="SSF48150">
    <property type="entry name" value="DNA-glycosylase"/>
    <property type="match status" value="1"/>
</dbReference>
<dbReference type="EC" id="3.2.2.21" evidence="2"/>
<dbReference type="InterPro" id="IPR051912">
    <property type="entry name" value="Alkylbase_DNA_Glycosylase/TA"/>
</dbReference>
<dbReference type="AlphaFoldDB" id="A0A4R9L9Q8"/>
<evidence type="ECO:0000256" key="2">
    <source>
        <dbReference type="ARBA" id="ARBA00012000"/>
    </source>
</evidence>
<evidence type="ECO:0000259" key="5">
    <source>
        <dbReference type="SMART" id="SM00478"/>
    </source>
</evidence>
<dbReference type="GO" id="GO:0043916">
    <property type="term" value="F:DNA-7-methylguanine glycosylase activity"/>
    <property type="evidence" value="ECO:0007669"/>
    <property type="project" value="TreeGrafter"/>
</dbReference>
<gene>
    <name evidence="6" type="ORF">DLM78_19615</name>
    <name evidence="7" type="ORF">EHQ90_01420</name>
</gene>
<keyword evidence="4" id="KW-0234">DNA repair</keyword>
<dbReference type="CDD" id="cd00056">
    <property type="entry name" value="ENDO3c"/>
    <property type="match status" value="1"/>
</dbReference>
<keyword evidence="9" id="KW-1185">Reference proteome</keyword>
<dbReference type="Proteomes" id="UP000266669">
    <property type="component" value="Unassembled WGS sequence"/>
</dbReference>